<gene>
    <name evidence="1" type="ORF">M422DRAFT_262561</name>
</gene>
<dbReference type="HOGENOM" id="CLU_003703_3_1_1"/>
<reference evidence="1 2" key="1">
    <citation type="submission" date="2014-06" db="EMBL/GenBank/DDBJ databases">
        <title>Evolutionary Origins and Diversification of the Mycorrhizal Mutualists.</title>
        <authorList>
            <consortium name="DOE Joint Genome Institute"/>
            <consortium name="Mycorrhizal Genomics Consortium"/>
            <person name="Kohler A."/>
            <person name="Kuo A."/>
            <person name="Nagy L.G."/>
            <person name="Floudas D."/>
            <person name="Copeland A."/>
            <person name="Barry K.W."/>
            <person name="Cichocki N."/>
            <person name="Veneault-Fourrey C."/>
            <person name="LaButti K."/>
            <person name="Lindquist E.A."/>
            <person name="Lipzen A."/>
            <person name="Lundell T."/>
            <person name="Morin E."/>
            <person name="Murat C."/>
            <person name="Riley R."/>
            <person name="Ohm R."/>
            <person name="Sun H."/>
            <person name="Tunlid A."/>
            <person name="Henrissat B."/>
            <person name="Grigoriev I.V."/>
            <person name="Hibbett D.S."/>
            <person name="Martin F."/>
        </authorList>
    </citation>
    <scope>NUCLEOTIDE SEQUENCE [LARGE SCALE GENOMIC DNA]</scope>
    <source>
        <strain evidence="1 2">SS14</strain>
    </source>
</reference>
<name>A0A0C9VCT6_SPHS4</name>
<dbReference type="Proteomes" id="UP000054279">
    <property type="component" value="Unassembled WGS sequence"/>
</dbReference>
<organism evidence="1 2">
    <name type="scientific">Sphaerobolus stellatus (strain SS14)</name>
    <dbReference type="NCBI Taxonomy" id="990650"/>
    <lineage>
        <taxon>Eukaryota</taxon>
        <taxon>Fungi</taxon>
        <taxon>Dikarya</taxon>
        <taxon>Basidiomycota</taxon>
        <taxon>Agaricomycotina</taxon>
        <taxon>Agaricomycetes</taxon>
        <taxon>Phallomycetidae</taxon>
        <taxon>Geastrales</taxon>
        <taxon>Sphaerobolaceae</taxon>
        <taxon>Sphaerobolus</taxon>
    </lineage>
</organism>
<dbReference type="OrthoDB" id="3143151at2759"/>
<proteinExistence type="predicted"/>
<evidence type="ECO:0000313" key="2">
    <source>
        <dbReference type="Proteomes" id="UP000054279"/>
    </source>
</evidence>
<sequence length="387" mass="44327">MEILKKMQAEEVMEATSVGGNQIPIAQSGRLTVSVGINMGLELELKQQNVRAKLAERQNPTTKQGLELEETGCKMTKVLEAWYLNLADFLPAEALDEELRTDATPERQKLRLPSDFNRLSHTRLRLNGLAEKAFSIRRGQANDAIKKLRDCLGSKSFLVRRKYKMAGGQGMLLRSESEIQWAQKQVQKWAEVYCRAWQAMGRLRDLGDDGGTSLSNGNHGRGKLQQLTDSDLVMLSEWMDEHRLWREKGEIAEAEASKKGKGRRELPWLWKLEIEVTTNMVGHDQVVDAVDKWTTEAIRIEWLHAQASMERFDEEVRLLEAESGRIPRMFAYLEDRWKTRAVKWGKEGEDTGEQGHMMLSRSRRGAIAYARRSAMGFRQLKIQADIR</sequence>
<protein>
    <submittedName>
        <fullName evidence="1">Unplaced genomic scaffold SPHSTscaffold_116, whole genome shotgun sequence</fullName>
    </submittedName>
</protein>
<dbReference type="EMBL" id="KN837191">
    <property type="protein sequence ID" value="KIJ35186.1"/>
    <property type="molecule type" value="Genomic_DNA"/>
</dbReference>
<dbReference type="AlphaFoldDB" id="A0A0C9VCT6"/>
<keyword evidence="2" id="KW-1185">Reference proteome</keyword>
<evidence type="ECO:0000313" key="1">
    <source>
        <dbReference type="EMBL" id="KIJ35186.1"/>
    </source>
</evidence>
<accession>A0A0C9VCT6</accession>